<name>A0A0B6ZT16_9EUPU</name>
<evidence type="ECO:0000313" key="2">
    <source>
        <dbReference type="EMBL" id="CEK70946.1"/>
    </source>
</evidence>
<proteinExistence type="predicted"/>
<sequence>HTKNTIFQCMCGANVCNSVMKSLATVRDIDGSRWISRNILVCQGGIDTPTRSTRELIDLVIGGVDTHLPDIPRHEQQLGRFVILVCAAVPVITSISALWKLLIGIFLNETAVRLETSSL</sequence>
<evidence type="ECO:0000256" key="1">
    <source>
        <dbReference type="SAM" id="Phobius"/>
    </source>
</evidence>
<keyword evidence="1" id="KW-0812">Transmembrane</keyword>
<gene>
    <name evidence="2" type="primary">ORF76297</name>
</gene>
<dbReference type="AlphaFoldDB" id="A0A0B6ZT16"/>
<reference evidence="2" key="1">
    <citation type="submission" date="2014-12" db="EMBL/GenBank/DDBJ databases">
        <title>Insight into the proteome of Arion vulgaris.</title>
        <authorList>
            <person name="Aradska J."/>
            <person name="Bulat T."/>
            <person name="Smidak R."/>
            <person name="Sarate P."/>
            <person name="Gangsoo J."/>
            <person name="Sialana F."/>
            <person name="Bilban M."/>
            <person name="Lubec G."/>
        </authorList>
    </citation>
    <scope>NUCLEOTIDE SEQUENCE</scope>
    <source>
        <tissue evidence="2">Skin</tissue>
    </source>
</reference>
<feature type="non-terminal residue" evidence="2">
    <location>
        <position position="1"/>
    </location>
</feature>
<organism evidence="2">
    <name type="scientific">Arion vulgaris</name>
    <dbReference type="NCBI Taxonomy" id="1028688"/>
    <lineage>
        <taxon>Eukaryota</taxon>
        <taxon>Metazoa</taxon>
        <taxon>Spiralia</taxon>
        <taxon>Lophotrochozoa</taxon>
        <taxon>Mollusca</taxon>
        <taxon>Gastropoda</taxon>
        <taxon>Heterobranchia</taxon>
        <taxon>Euthyneura</taxon>
        <taxon>Panpulmonata</taxon>
        <taxon>Eupulmonata</taxon>
        <taxon>Stylommatophora</taxon>
        <taxon>Helicina</taxon>
        <taxon>Arionoidea</taxon>
        <taxon>Arionidae</taxon>
        <taxon>Arion</taxon>
    </lineage>
</organism>
<feature type="transmembrane region" description="Helical" evidence="1">
    <location>
        <begin position="81"/>
        <end position="107"/>
    </location>
</feature>
<keyword evidence="1" id="KW-0472">Membrane</keyword>
<keyword evidence="1" id="KW-1133">Transmembrane helix</keyword>
<accession>A0A0B6ZT16</accession>
<protein>
    <submittedName>
        <fullName evidence="2">Uncharacterized protein</fullName>
    </submittedName>
</protein>
<dbReference type="EMBL" id="HACG01024081">
    <property type="protein sequence ID" value="CEK70946.1"/>
    <property type="molecule type" value="Transcribed_RNA"/>
</dbReference>